<name>A0A244CSW4_PSEDV</name>
<evidence type="ECO:0000313" key="3">
    <source>
        <dbReference type="Proteomes" id="UP000194841"/>
    </source>
</evidence>
<reference evidence="2 3" key="1">
    <citation type="submission" date="2017-02" db="EMBL/GenBank/DDBJ databases">
        <title>Pseudoalteromonas ulvae TC14 Genome.</title>
        <authorList>
            <person name="Molmeret M."/>
        </authorList>
    </citation>
    <scope>NUCLEOTIDE SEQUENCE [LARGE SCALE GENOMIC DNA]</scope>
    <source>
        <strain evidence="2">TC14</strain>
    </source>
</reference>
<dbReference type="OrthoDB" id="5741133at2"/>
<protein>
    <recommendedName>
        <fullName evidence="4">Orphan protein</fullName>
    </recommendedName>
</protein>
<evidence type="ECO:0008006" key="4">
    <source>
        <dbReference type="Google" id="ProtNLM"/>
    </source>
</evidence>
<dbReference type="Proteomes" id="UP000194841">
    <property type="component" value="Unassembled WGS sequence"/>
</dbReference>
<evidence type="ECO:0000256" key="1">
    <source>
        <dbReference type="SAM" id="SignalP"/>
    </source>
</evidence>
<gene>
    <name evidence="2" type="ORF">B1199_06665</name>
</gene>
<proteinExistence type="predicted"/>
<dbReference type="AlphaFoldDB" id="A0A244CSW4"/>
<organism evidence="2 3">
    <name type="scientific">Pseudoalteromonas ulvae</name>
    <dbReference type="NCBI Taxonomy" id="107327"/>
    <lineage>
        <taxon>Bacteria</taxon>
        <taxon>Pseudomonadati</taxon>
        <taxon>Pseudomonadota</taxon>
        <taxon>Gammaproteobacteria</taxon>
        <taxon>Alteromonadales</taxon>
        <taxon>Pseudoalteromonadaceae</taxon>
        <taxon>Pseudoalteromonas</taxon>
    </lineage>
</organism>
<keyword evidence="1" id="KW-0732">Signal</keyword>
<evidence type="ECO:0000313" key="2">
    <source>
        <dbReference type="EMBL" id="OUL58678.1"/>
    </source>
</evidence>
<accession>A0A244CSW4</accession>
<feature type="signal peptide" evidence="1">
    <location>
        <begin position="1"/>
        <end position="18"/>
    </location>
</feature>
<dbReference type="RefSeq" id="WP_086743980.1">
    <property type="nucleotide sequence ID" value="NZ_MWPV01000002.1"/>
</dbReference>
<feature type="chain" id="PRO_5011260366" description="Orphan protein" evidence="1">
    <location>
        <begin position="19"/>
        <end position="161"/>
    </location>
</feature>
<keyword evidence="3" id="KW-1185">Reference proteome</keyword>
<dbReference type="EMBL" id="MWPV01000002">
    <property type="protein sequence ID" value="OUL58678.1"/>
    <property type="molecule type" value="Genomic_DNA"/>
</dbReference>
<dbReference type="Pfam" id="PF20420">
    <property type="entry name" value="DUF6702"/>
    <property type="match status" value="1"/>
</dbReference>
<sequence length="161" mass="18479">MKRILGVACILMSSLVSAHQLKSSITTVLFNQRTNNLEVMHRFYLHDSEHAVQHLYNKQADLNKDAQTQQQFADYVKEQFKLKSLADRPLALESVGHQIDGKFFWVYQEMQIPLDVKGLKMSHGALRELWPAQVNMVNIEGKGEIKTLTFTGEDQWLSASF</sequence>
<comment type="caution">
    <text evidence="2">The sequence shown here is derived from an EMBL/GenBank/DDBJ whole genome shotgun (WGS) entry which is preliminary data.</text>
</comment>
<dbReference type="InterPro" id="IPR046525">
    <property type="entry name" value="DUF6702"/>
</dbReference>